<dbReference type="EMBL" id="QJTJ01000028">
    <property type="protein sequence ID" value="PYF03735.1"/>
    <property type="molecule type" value="Genomic_DNA"/>
</dbReference>
<protein>
    <recommendedName>
        <fullName evidence="3">DUF2225 domain-containing protein</fullName>
    </recommendedName>
</protein>
<keyword evidence="2" id="KW-1185">Reference proteome</keyword>
<organism evidence="1 2">
    <name type="scientific">Ureibacillus chungkukjangi</name>
    <dbReference type="NCBI Taxonomy" id="1202712"/>
    <lineage>
        <taxon>Bacteria</taxon>
        <taxon>Bacillati</taxon>
        <taxon>Bacillota</taxon>
        <taxon>Bacilli</taxon>
        <taxon>Bacillales</taxon>
        <taxon>Caryophanaceae</taxon>
        <taxon>Ureibacillus</taxon>
    </lineage>
</organism>
<evidence type="ECO:0000313" key="2">
    <source>
        <dbReference type="Proteomes" id="UP000247416"/>
    </source>
</evidence>
<dbReference type="Proteomes" id="UP000247416">
    <property type="component" value="Unassembled WGS sequence"/>
</dbReference>
<dbReference type="Pfam" id="PF09986">
    <property type="entry name" value="DUF2225"/>
    <property type="match status" value="1"/>
</dbReference>
<dbReference type="InterPro" id="IPR018708">
    <property type="entry name" value="DUF2225"/>
</dbReference>
<accession>A0A318TPA7</accession>
<dbReference type="RefSeq" id="WP_107936875.1">
    <property type="nucleotide sequence ID" value="NZ_CP085009.1"/>
</dbReference>
<proteinExistence type="predicted"/>
<evidence type="ECO:0000313" key="1">
    <source>
        <dbReference type="EMBL" id="PYF03735.1"/>
    </source>
</evidence>
<comment type="caution">
    <text evidence="1">The sequence shown here is derived from an EMBL/GenBank/DDBJ whole genome shotgun (WGS) entry which is preliminary data.</text>
</comment>
<evidence type="ECO:0008006" key="3">
    <source>
        <dbReference type="Google" id="ProtNLM"/>
    </source>
</evidence>
<dbReference type="AlphaFoldDB" id="A0A318TPA7"/>
<name>A0A318TPA7_9BACL</name>
<dbReference type="OrthoDB" id="9780343at2"/>
<reference evidence="1 2" key="1">
    <citation type="submission" date="2018-06" db="EMBL/GenBank/DDBJ databases">
        <title>Genomic Encyclopedia of Archaeal and Bacterial Type Strains, Phase II (KMG-II): from individual species to whole genera.</title>
        <authorList>
            <person name="Goeker M."/>
        </authorList>
    </citation>
    <scope>NUCLEOTIDE SEQUENCE [LARGE SCALE GENOMIC DNA]</scope>
    <source>
        <strain evidence="1 2">KACC 16626</strain>
    </source>
</reference>
<gene>
    <name evidence="1" type="ORF">BJ095_12838</name>
</gene>
<sequence>MELSPFYEKKVECICCNKAFTTTKIRSKLVKVESTDTDFCPTYSETSVPALYYNVFVCEHCGFSFTEDFSKYFGPSIKEQILEQISKKWVPRSYNHERSLAEALETYKLAFVCGSIKKEKFITLAGLTLRIAWIYRKLQNVTQEQRFLKIARDQYIESYSTEDYASTQMSDTRVIYMIAELSRRIGDLDLATRYYSKIIENQRVGGEAKVIEMAKEQWQLVREEREKVRAAEAV</sequence>